<dbReference type="InterPro" id="IPR050147">
    <property type="entry name" value="Ser/Thr_Dehydratase"/>
</dbReference>
<dbReference type="GO" id="GO:0006567">
    <property type="term" value="P:L-threonine catabolic process"/>
    <property type="evidence" value="ECO:0007669"/>
    <property type="project" value="TreeGrafter"/>
</dbReference>
<reference evidence="8 9" key="1">
    <citation type="journal article" date="2019" name="Nat. Ecol. Evol.">
        <title>Megaphylogeny resolves global patterns of mushroom evolution.</title>
        <authorList>
            <person name="Varga T."/>
            <person name="Krizsan K."/>
            <person name="Foldi C."/>
            <person name="Dima B."/>
            <person name="Sanchez-Garcia M."/>
            <person name="Sanchez-Ramirez S."/>
            <person name="Szollosi G.J."/>
            <person name="Szarkandi J.G."/>
            <person name="Papp V."/>
            <person name="Albert L."/>
            <person name="Andreopoulos W."/>
            <person name="Angelini C."/>
            <person name="Antonin V."/>
            <person name="Barry K.W."/>
            <person name="Bougher N.L."/>
            <person name="Buchanan P."/>
            <person name="Buyck B."/>
            <person name="Bense V."/>
            <person name="Catcheside P."/>
            <person name="Chovatia M."/>
            <person name="Cooper J."/>
            <person name="Damon W."/>
            <person name="Desjardin D."/>
            <person name="Finy P."/>
            <person name="Geml J."/>
            <person name="Haridas S."/>
            <person name="Hughes K."/>
            <person name="Justo A."/>
            <person name="Karasinski D."/>
            <person name="Kautmanova I."/>
            <person name="Kiss B."/>
            <person name="Kocsube S."/>
            <person name="Kotiranta H."/>
            <person name="LaButti K.M."/>
            <person name="Lechner B.E."/>
            <person name="Liimatainen K."/>
            <person name="Lipzen A."/>
            <person name="Lukacs Z."/>
            <person name="Mihaltcheva S."/>
            <person name="Morgado L.N."/>
            <person name="Niskanen T."/>
            <person name="Noordeloos M.E."/>
            <person name="Ohm R.A."/>
            <person name="Ortiz-Santana B."/>
            <person name="Ovrebo C."/>
            <person name="Racz N."/>
            <person name="Riley R."/>
            <person name="Savchenko A."/>
            <person name="Shiryaev A."/>
            <person name="Soop K."/>
            <person name="Spirin V."/>
            <person name="Szebenyi C."/>
            <person name="Tomsovsky M."/>
            <person name="Tulloss R.E."/>
            <person name="Uehling J."/>
            <person name="Grigoriev I.V."/>
            <person name="Vagvolgyi C."/>
            <person name="Papp T."/>
            <person name="Martin F.M."/>
            <person name="Miettinen O."/>
            <person name="Hibbett D.S."/>
            <person name="Nagy L.G."/>
        </authorList>
    </citation>
    <scope>NUCLEOTIDE SEQUENCE [LARGE SCALE GENOMIC DNA]</scope>
    <source>
        <strain evidence="8 9">FP101781</strain>
    </source>
</reference>
<dbReference type="STRING" id="71717.A0A4Y7TQA6"/>
<dbReference type="OrthoDB" id="7773036at2759"/>
<keyword evidence="4" id="KW-0663">Pyridoxal phosphate</keyword>
<dbReference type="EMBL" id="QPFP01000006">
    <property type="protein sequence ID" value="TEB36134.1"/>
    <property type="molecule type" value="Genomic_DNA"/>
</dbReference>
<evidence type="ECO:0000256" key="1">
    <source>
        <dbReference type="ARBA" id="ARBA00001933"/>
    </source>
</evidence>
<dbReference type="Gene3D" id="3.40.50.1100">
    <property type="match status" value="2"/>
</dbReference>
<dbReference type="GO" id="GO:0009097">
    <property type="term" value="P:isoleucine biosynthetic process"/>
    <property type="evidence" value="ECO:0007669"/>
    <property type="project" value="TreeGrafter"/>
</dbReference>
<proteinExistence type="inferred from homology"/>
<comment type="caution">
    <text evidence="8">The sequence shown here is derived from an EMBL/GenBank/DDBJ whole genome shotgun (WGS) entry which is preliminary data.</text>
</comment>
<feature type="domain" description="Tryptophan synthase beta chain-like PALP" evidence="7">
    <location>
        <begin position="11"/>
        <end position="324"/>
    </location>
</feature>
<dbReference type="PANTHER" id="PTHR48078">
    <property type="entry name" value="THREONINE DEHYDRATASE, MITOCHONDRIAL-RELATED"/>
    <property type="match status" value="1"/>
</dbReference>
<sequence length="362" mass="39121">MSQQTPAPLWSETPLRYANNISKLLGVKAYLKLENLHPSFSFKYRGISHFIQTKRQELGSDVHCVAASGGNAGLAAACAARRLGCRCTVFIPEGVTESTLKVLRDEDAEVVVIGKFYAEALKAAVEMTKRDPRALLVEAYNDPLLWEGHGSMIKEIQAQIPNKPSAIFCSVGGAGAVGWEDVPIVALETIGSDCFYHSMSLNNGRFNATQRTLPEDVDLVRDGTTGLYLAHFRKFNSKASGSLGASQPAEAVVKMALEWPGGVKCVSVPDPLSMRSLGLFADDQKMLVELACSTTLVPAYHCALFDKLLGPSDEERTVVFIVCGGFKTSVAEAAEYRGIADADPGATWTVKYDDGSLFTFPK</sequence>
<comment type="catalytic activity">
    <reaction evidence="6">
        <text>L-serine = pyruvate + NH4(+)</text>
        <dbReference type="Rhea" id="RHEA:19169"/>
        <dbReference type="ChEBI" id="CHEBI:15361"/>
        <dbReference type="ChEBI" id="CHEBI:28938"/>
        <dbReference type="ChEBI" id="CHEBI:33384"/>
        <dbReference type="EC" id="4.3.1.17"/>
    </reaction>
</comment>
<keyword evidence="5" id="KW-0456">Lyase</keyword>
<dbReference type="AlphaFoldDB" id="A0A4Y7TQA6"/>
<comment type="cofactor">
    <cofactor evidence="1">
        <name>pyridoxal 5'-phosphate</name>
        <dbReference type="ChEBI" id="CHEBI:597326"/>
    </cofactor>
</comment>
<organism evidence="8 9">
    <name type="scientific">Coprinellus micaceus</name>
    <name type="common">Glistening ink-cap mushroom</name>
    <name type="synonym">Coprinus micaceus</name>
    <dbReference type="NCBI Taxonomy" id="71717"/>
    <lineage>
        <taxon>Eukaryota</taxon>
        <taxon>Fungi</taxon>
        <taxon>Dikarya</taxon>
        <taxon>Basidiomycota</taxon>
        <taxon>Agaricomycotina</taxon>
        <taxon>Agaricomycetes</taxon>
        <taxon>Agaricomycetidae</taxon>
        <taxon>Agaricales</taxon>
        <taxon>Agaricineae</taxon>
        <taxon>Psathyrellaceae</taxon>
        <taxon>Coprinellus</taxon>
    </lineage>
</organism>
<dbReference type="PANTHER" id="PTHR48078:SF2">
    <property type="entry name" value="CATABOLIC L-SERINE_THREONINE DEHYDRATASE"/>
    <property type="match status" value="1"/>
</dbReference>
<dbReference type="SUPFAM" id="SSF53686">
    <property type="entry name" value="Tryptophan synthase beta subunit-like PLP-dependent enzymes"/>
    <property type="match status" value="1"/>
</dbReference>
<accession>A0A4Y7TQA6</accession>
<evidence type="ECO:0000256" key="3">
    <source>
        <dbReference type="ARBA" id="ARBA00012093"/>
    </source>
</evidence>
<evidence type="ECO:0000259" key="7">
    <source>
        <dbReference type="Pfam" id="PF00291"/>
    </source>
</evidence>
<comment type="similarity">
    <text evidence="2">Belongs to the serine/threonine dehydratase family.</text>
</comment>
<dbReference type="GO" id="GO:0003941">
    <property type="term" value="F:L-serine ammonia-lyase activity"/>
    <property type="evidence" value="ECO:0007669"/>
    <property type="project" value="UniProtKB-EC"/>
</dbReference>
<evidence type="ECO:0000256" key="6">
    <source>
        <dbReference type="ARBA" id="ARBA00049406"/>
    </source>
</evidence>
<dbReference type="Proteomes" id="UP000298030">
    <property type="component" value="Unassembled WGS sequence"/>
</dbReference>
<name>A0A4Y7TQA6_COPMI</name>
<dbReference type="GO" id="GO:0006565">
    <property type="term" value="P:L-serine catabolic process"/>
    <property type="evidence" value="ECO:0007669"/>
    <property type="project" value="TreeGrafter"/>
</dbReference>
<evidence type="ECO:0000256" key="5">
    <source>
        <dbReference type="ARBA" id="ARBA00023239"/>
    </source>
</evidence>
<dbReference type="InterPro" id="IPR001926">
    <property type="entry name" value="TrpB-like_PALP"/>
</dbReference>
<evidence type="ECO:0000256" key="4">
    <source>
        <dbReference type="ARBA" id="ARBA00022898"/>
    </source>
</evidence>
<dbReference type="EC" id="4.3.1.17" evidence="3"/>
<gene>
    <name evidence="8" type="ORF">FA13DRAFT_1752798</name>
</gene>
<protein>
    <recommendedName>
        <fullName evidence="3">L-serine ammonia-lyase</fullName>
        <ecNumber evidence="3">4.3.1.17</ecNumber>
    </recommendedName>
</protein>
<evidence type="ECO:0000256" key="2">
    <source>
        <dbReference type="ARBA" id="ARBA00010869"/>
    </source>
</evidence>
<dbReference type="GO" id="GO:0004794">
    <property type="term" value="F:threonine deaminase activity"/>
    <property type="evidence" value="ECO:0007669"/>
    <property type="project" value="TreeGrafter"/>
</dbReference>
<evidence type="ECO:0000313" key="8">
    <source>
        <dbReference type="EMBL" id="TEB36134.1"/>
    </source>
</evidence>
<dbReference type="InterPro" id="IPR036052">
    <property type="entry name" value="TrpB-like_PALP_sf"/>
</dbReference>
<evidence type="ECO:0000313" key="9">
    <source>
        <dbReference type="Proteomes" id="UP000298030"/>
    </source>
</evidence>
<dbReference type="Pfam" id="PF00291">
    <property type="entry name" value="PALP"/>
    <property type="match status" value="1"/>
</dbReference>
<keyword evidence="9" id="KW-1185">Reference proteome</keyword>